<dbReference type="InterPro" id="IPR013083">
    <property type="entry name" value="Znf_RING/FYVE/PHD"/>
</dbReference>
<dbReference type="Gene3D" id="3.30.40.10">
    <property type="entry name" value="Zinc/RING finger domain, C3HC4 (zinc finger)"/>
    <property type="match status" value="1"/>
</dbReference>
<comment type="caution">
    <text evidence="2">The sequence shown here is derived from an EMBL/GenBank/DDBJ whole genome shotgun (WGS) entry which is preliminary data.</text>
</comment>
<dbReference type="EMBL" id="LJIG01015999">
    <property type="protein sequence ID" value="KRT81917.1"/>
    <property type="molecule type" value="Genomic_DNA"/>
</dbReference>
<evidence type="ECO:0000259" key="1">
    <source>
        <dbReference type="Pfam" id="PF17807"/>
    </source>
</evidence>
<dbReference type="OrthoDB" id="361536at2759"/>
<gene>
    <name evidence="2" type="ORF">AMK59_5753</name>
</gene>
<dbReference type="AlphaFoldDB" id="A0A0T6B4A4"/>
<keyword evidence="3" id="KW-1185">Reference proteome</keyword>
<protein>
    <recommendedName>
        <fullName evidence="1">Ubiquitinyl hydrolase variant UBP zinc finger domain-containing protein</fullName>
    </recommendedName>
</protein>
<feature type="non-terminal residue" evidence="2">
    <location>
        <position position="160"/>
    </location>
</feature>
<dbReference type="InterPro" id="IPR041432">
    <property type="entry name" value="UBP13_Znf-UBP_var"/>
</dbReference>
<name>A0A0T6B4A4_9SCAR</name>
<dbReference type="Pfam" id="PF17807">
    <property type="entry name" value="zf-UBP_var"/>
    <property type="match status" value="1"/>
</dbReference>
<evidence type="ECO:0000313" key="3">
    <source>
        <dbReference type="Proteomes" id="UP000051574"/>
    </source>
</evidence>
<proteinExistence type="predicted"/>
<dbReference type="Proteomes" id="UP000051574">
    <property type="component" value="Unassembled WGS sequence"/>
</dbReference>
<accession>A0A0T6B4A4</accession>
<feature type="domain" description="Ubiquitinyl hydrolase variant UBP zinc finger" evidence="1">
    <location>
        <begin position="16"/>
        <end position="78"/>
    </location>
</feature>
<evidence type="ECO:0000313" key="2">
    <source>
        <dbReference type="EMBL" id="KRT81917.1"/>
    </source>
</evidence>
<sequence>EKKYTMDVFTPYLSQIRIPGKNDKVYKDECVLSFDNPETDTGLYVSLSSFLGFGKEYVKDYYLKSGYGVFLHIRREKHEGDGPEKKITRLAIGVEGGFDPDTGKKYEYVDYFNVVVMPNFTAFQWPNTNLPEVVKHSVTAILEIQSAATLEEIESLSGTW</sequence>
<organism evidence="2 3">
    <name type="scientific">Oryctes borbonicus</name>
    <dbReference type="NCBI Taxonomy" id="1629725"/>
    <lineage>
        <taxon>Eukaryota</taxon>
        <taxon>Metazoa</taxon>
        <taxon>Ecdysozoa</taxon>
        <taxon>Arthropoda</taxon>
        <taxon>Hexapoda</taxon>
        <taxon>Insecta</taxon>
        <taxon>Pterygota</taxon>
        <taxon>Neoptera</taxon>
        <taxon>Endopterygota</taxon>
        <taxon>Coleoptera</taxon>
        <taxon>Polyphaga</taxon>
        <taxon>Scarabaeiformia</taxon>
        <taxon>Scarabaeidae</taxon>
        <taxon>Dynastinae</taxon>
        <taxon>Oryctes</taxon>
    </lineage>
</organism>
<feature type="non-terminal residue" evidence="2">
    <location>
        <position position="1"/>
    </location>
</feature>
<reference evidence="2 3" key="1">
    <citation type="submission" date="2015-09" db="EMBL/GenBank/DDBJ databases">
        <title>Draft genome of the scarab beetle Oryctes borbonicus.</title>
        <authorList>
            <person name="Meyer J.M."/>
            <person name="Markov G.V."/>
            <person name="Baskaran P."/>
            <person name="Herrmann M."/>
            <person name="Sommer R.J."/>
            <person name="Roedelsperger C."/>
        </authorList>
    </citation>
    <scope>NUCLEOTIDE SEQUENCE [LARGE SCALE GENOMIC DNA]</scope>
    <source>
        <strain evidence="2">OB123</strain>
        <tissue evidence="2">Whole animal</tissue>
    </source>
</reference>